<name>A0A2P2Q2C8_RHIMU</name>
<organism evidence="1">
    <name type="scientific">Rhizophora mucronata</name>
    <name type="common">Asiatic mangrove</name>
    <dbReference type="NCBI Taxonomy" id="61149"/>
    <lineage>
        <taxon>Eukaryota</taxon>
        <taxon>Viridiplantae</taxon>
        <taxon>Streptophyta</taxon>
        <taxon>Embryophyta</taxon>
        <taxon>Tracheophyta</taxon>
        <taxon>Spermatophyta</taxon>
        <taxon>Magnoliopsida</taxon>
        <taxon>eudicotyledons</taxon>
        <taxon>Gunneridae</taxon>
        <taxon>Pentapetalae</taxon>
        <taxon>rosids</taxon>
        <taxon>fabids</taxon>
        <taxon>Malpighiales</taxon>
        <taxon>Rhizophoraceae</taxon>
        <taxon>Rhizophora</taxon>
    </lineage>
</organism>
<accession>A0A2P2Q2C8</accession>
<dbReference type="EMBL" id="GGEC01080654">
    <property type="protein sequence ID" value="MBX61138.1"/>
    <property type="molecule type" value="Transcribed_RNA"/>
</dbReference>
<reference evidence="1" key="1">
    <citation type="submission" date="2018-02" db="EMBL/GenBank/DDBJ databases">
        <title>Rhizophora mucronata_Transcriptome.</title>
        <authorList>
            <person name="Meera S.P."/>
            <person name="Sreeshan A."/>
            <person name="Augustine A."/>
        </authorList>
    </citation>
    <scope>NUCLEOTIDE SEQUENCE</scope>
    <source>
        <tissue evidence="1">Leaf</tissue>
    </source>
</reference>
<protein>
    <submittedName>
        <fullName evidence="1">Uncharacterized protein</fullName>
    </submittedName>
</protein>
<proteinExistence type="predicted"/>
<sequence>MYFSIIQRSLSSSFNFFFVVSFFTYA</sequence>
<dbReference type="AlphaFoldDB" id="A0A2P2Q2C8"/>
<evidence type="ECO:0000313" key="1">
    <source>
        <dbReference type="EMBL" id="MBX61138.1"/>
    </source>
</evidence>